<reference evidence="9 10" key="1">
    <citation type="submission" date="2022-06" db="EMBL/GenBank/DDBJ databases">
        <title>Fructobacillus taiwanensis sp. nov., isolated from the honeybee.</title>
        <authorList>
            <person name="Chen Y.-S."/>
            <person name="Wang L.-T."/>
            <person name="Lee Y.-S."/>
            <person name="Chang Y.-C."/>
            <person name="Wu H.-C."/>
            <person name="Liao C.-Y."/>
            <person name="Chen W.-H."/>
            <person name="Deng J.-N."/>
            <person name="Wang Y.-H."/>
        </authorList>
    </citation>
    <scope>NUCLEOTIDE SEQUENCE [LARGE SCALE GENOMIC DNA]</scope>
    <source>
        <strain evidence="9 10">W13</strain>
    </source>
</reference>
<evidence type="ECO:0000256" key="4">
    <source>
        <dbReference type="ARBA" id="ARBA00022729"/>
    </source>
</evidence>
<comment type="caution">
    <text evidence="9">The sequence shown here is derived from an EMBL/GenBank/DDBJ whole genome shotgun (WGS) entry which is preliminary data.</text>
</comment>
<evidence type="ECO:0000256" key="6">
    <source>
        <dbReference type="SAM" id="MobiDB-lite"/>
    </source>
</evidence>
<accession>A0ABT0ZRG6</accession>
<evidence type="ECO:0000256" key="2">
    <source>
        <dbReference type="ARBA" id="ARBA00022512"/>
    </source>
</evidence>
<dbReference type="InterPro" id="IPR008966">
    <property type="entry name" value="Adhesion_dom_sf"/>
</dbReference>
<feature type="domain" description="SDR-like Ig" evidence="8">
    <location>
        <begin position="86"/>
        <end position="177"/>
    </location>
</feature>
<evidence type="ECO:0000256" key="1">
    <source>
        <dbReference type="ARBA" id="ARBA00004168"/>
    </source>
</evidence>
<evidence type="ECO:0000256" key="5">
    <source>
        <dbReference type="ARBA" id="ARBA00023088"/>
    </source>
</evidence>
<sequence length="488" mass="53394">MFKNTPHAKREKNKGAFASAVNQLAYKVLLVFAVFLALSSLSFTGNQNEFAGFHEGHSASAAVLDPKDFITDVHLLDLSHPGASHFGYYDDLQADWFFSVPDNSNLHAGDTLTIHIPEQLETLTDDDFNIMSHSGNVFGSVHVDKNQKTITVTFNQYAENAVKDHTVHGELKLGLTIGPNGTHVRKKNHIDWGFGDKSTDVVIDPGNGPAANEVIFKWSWFDPKDKNLIHWQIRVDAMDIPIKNAVLTDNMGPFQEIVPGSVKGGKTVYNKDANNFTPGELVPDSDIHYQDNNDFSVTIGDIKQSYLFDVDSRITDGRSQKAYANTAKVNGDSIPEKSITVYQGVTQGSGTADAGKKHHDQPTPNPTPNPTPKPTPNPQPNPSPKPTPNPTPKPTPVNPLPNPTPVVPDHHNVDPIKPEVNPTPEPRNGLPQVDTDDGVQTKAGENIQLGKRPLPDTEKEASWKVDGVLVGELVGSFALAWYFSKKKQ</sequence>
<organism evidence="9 10">
    <name type="scientific">Fructobacillus apis</name>
    <dbReference type="NCBI Taxonomy" id="2935017"/>
    <lineage>
        <taxon>Bacteria</taxon>
        <taxon>Bacillati</taxon>
        <taxon>Bacillota</taxon>
        <taxon>Bacilli</taxon>
        <taxon>Lactobacillales</taxon>
        <taxon>Lactobacillaceae</taxon>
        <taxon>Fructobacillus</taxon>
    </lineage>
</organism>
<keyword evidence="2" id="KW-0134">Cell wall</keyword>
<dbReference type="SUPFAM" id="SSF49401">
    <property type="entry name" value="Bacterial adhesins"/>
    <property type="match status" value="2"/>
</dbReference>
<keyword evidence="10" id="KW-1185">Reference proteome</keyword>
<evidence type="ECO:0000256" key="3">
    <source>
        <dbReference type="ARBA" id="ARBA00022525"/>
    </source>
</evidence>
<keyword evidence="5" id="KW-0572">Peptidoglycan-anchor</keyword>
<dbReference type="Pfam" id="PF17961">
    <property type="entry name" value="Big_8"/>
    <property type="match status" value="1"/>
</dbReference>
<evidence type="ECO:0000313" key="9">
    <source>
        <dbReference type="EMBL" id="MCO0832585.1"/>
    </source>
</evidence>
<gene>
    <name evidence="9" type="ORF">NFX39_05765</name>
</gene>
<name>A0ABT0ZRG6_9LACO</name>
<evidence type="ECO:0000259" key="7">
    <source>
        <dbReference type="Pfam" id="PF05737"/>
    </source>
</evidence>
<keyword evidence="3" id="KW-0964">Secreted</keyword>
<dbReference type="InterPro" id="IPR011252">
    <property type="entry name" value="Fibrogen-bd_dom1"/>
</dbReference>
<dbReference type="InterPro" id="IPR008456">
    <property type="entry name" value="Collagen-bd_dom"/>
</dbReference>
<dbReference type="Gene3D" id="2.60.40.740">
    <property type="match status" value="1"/>
</dbReference>
<protein>
    <submittedName>
        <fullName evidence="9">Ig-like domain-containing protein</fullName>
    </submittedName>
</protein>
<feature type="compositionally biased region" description="Basic and acidic residues" evidence="6">
    <location>
        <begin position="408"/>
        <end position="417"/>
    </location>
</feature>
<dbReference type="InterPro" id="IPR041171">
    <property type="entry name" value="SDR_Ig"/>
</dbReference>
<comment type="subcellular location">
    <subcellularLocation>
        <location evidence="1">Secreted</location>
        <location evidence="1">Cell wall</location>
        <topology evidence="1">Peptidoglycan-anchor</topology>
    </subcellularLocation>
</comment>
<proteinExistence type="predicted"/>
<feature type="region of interest" description="Disordered" evidence="6">
    <location>
        <begin position="347"/>
        <end position="438"/>
    </location>
</feature>
<evidence type="ECO:0000313" key="10">
    <source>
        <dbReference type="Proteomes" id="UP001523234"/>
    </source>
</evidence>
<dbReference type="Proteomes" id="UP001523234">
    <property type="component" value="Unassembled WGS sequence"/>
</dbReference>
<dbReference type="RefSeq" id="WP_252443887.1">
    <property type="nucleotide sequence ID" value="NZ_JAMWYK010000007.1"/>
</dbReference>
<feature type="compositionally biased region" description="Pro residues" evidence="6">
    <location>
        <begin position="363"/>
        <end position="406"/>
    </location>
</feature>
<dbReference type="Pfam" id="PF05737">
    <property type="entry name" value="Collagen_bind"/>
    <property type="match status" value="1"/>
</dbReference>
<dbReference type="EMBL" id="JAMWYK010000007">
    <property type="protein sequence ID" value="MCO0832585.1"/>
    <property type="molecule type" value="Genomic_DNA"/>
</dbReference>
<dbReference type="Gene3D" id="2.60.40.1280">
    <property type="match status" value="1"/>
</dbReference>
<keyword evidence="4" id="KW-0732">Signal</keyword>
<feature type="domain" description="Collagen binding" evidence="7">
    <location>
        <begin position="213"/>
        <end position="338"/>
    </location>
</feature>
<evidence type="ECO:0000259" key="8">
    <source>
        <dbReference type="Pfam" id="PF17961"/>
    </source>
</evidence>